<evidence type="ECO:0000256" key="5">
    <source>
        <dbReference type="ARBA" id="ARBA00023204"/>
    </source>
</evidence>
<dbReference type="AlphaFoldDB" id="A0A0L0HME2"/>
<name>A0A0L0HME2_SPIPD</name>
<dbReference type="InParanoid" id="A0A0L0HME2"/>
<evidence type="ECO:0000313" key="10">
    <source>
        <dbReference type="Proteomes" id="UP000053201"/>
    </source>
</evidence>
<keyword evidence="10" id="KW-1185">Reference proteome</keyword>
<dbReference type="GO" id="GO:0006310">
    <property type="term" value="P:DNA recombination"/>
    <property type="evidence" value="ECO:0007669"/>
    <property type="project" value="UniProtKB-KW"/>
</dbReference>
<evidence type="ECO:0000313" key="9">
    <source>
        <dbReference type="EMBL" id="KND02277.1"/>
    </source>
</evidence>
<dbReference type="VEuPathDB" id="FungiDB:SPPG_02755"/>
<organism evidence="9 10">
    <name type="scientific">Spizellomyces punctatus (strain DAOM BR117)</name>
    <dbReference type="NCBI Taxonomy" id="645134"/>
    <lineage>
        <taxon>Eukaryota</taxon>
        <taxon>Fungi</taxon>
        <taxon>Fungi incertae sedis</taxon>
        <taxon>Chytridiomycota</taxon>
        <taxon>Chytridiomycota incertae sedis</taxon>
        <taxon>Chytridiomycetes</taxon>
        <taxon>Spizellomycetales</taxon>
        <taxon>Spizellomycetaceae</taxon>
        <taxon>Spizellomyces</taxon>
    </lineage>
</organism>
<keyword evidence="5" id="KW-0234">DNA repair</keyword>
<dbReference type="GO" id="GO:0006260">
    <property type="term" value="P:DNA replication"/>
    <property type="evidence" value="ECO:0007669"/>
    <property type="project" value="InterPro"/>
</dbReference>
<feature type="region of interest" description="Disordered" evidence="8">
    <location>
        <begin position="125"/>
        <end position="147"/>
    </location>
</feature>
<gene>
    <name evidence="9" type="ORF">SPPG_02755</name>
</gene>
<feature type="region of interest" description="Disordered" evidence="8">
    <location>
        <begin position="435"/>
        <end position="479"/>
    </location>
</feature>
<feature type="region of interest" description="Disordered" evidence="8">
    <location>
        <begin position="844"/>
        <end position="864"/>
    </location>
</feature>
<sequence length="1131" mass="124762">MKDGVQLSDEIFDKTNDLVGATNGAKFHSSSPGSEIPRTFNVDDSDLCKHEVNLRSQGQVGNSSSRGGHMPKKGDLALNPELTTEGHCAEASSDSHLACIAVDDAVEKDPHLLSCERTNASLQVSDSIPKTASSESNITSPPPTMQKSQTCFSNHIPEVFADSSCSGDVCAIDKRPELDIDRTLKAPNCGDDDAPASVSTTAVAADTERLDPGSCFDRLPIEIRFCLVCSKSVEKFSTIRRNMHVMRCLEAHLEPKEHGVDPASTAAMKSAEFCEATYARFLRFCPFCGTENPWSSGGATSGPLPSKLCCEYASGENTVVLRKLVFAAYKKLIASSTGAVSGHTVESPHFRVSAESTDSGRLEYVWIEVDCDNEENWIPRICRERIRQPQPKSKALKTRKKQVSTRTRSISNIIPVEVNGSKENIEPQKVDFADDVKPATRSSDTVVPKPEAKITPSDSCKPAKSSKLTTRRSRKRKSAEMDVQLTLSKIEGMKRQRHEHAPTVLPATEAKELVEQKISAILHNVNPHMELDSDDTMIYPGQEPAHSVDQEVPITSYSLWQLASTKGEISDIRCTELINKHTVESRCSQALRPPRQLEDPSLSQEERKLLKEREARVVTIRAVYDGQIRRREQELEAEIRALRARHLQWVRDHIKLRDKEIAEVIELAETRSRALQTEQLRKHSVVDEQKEAVDEAGRSLTHEQEIVPAHPAAYSPHQSADESCKREVGPDASPLEMHVRAIRADAQENGETATTEDSVQSALVTNKSLPSQPPADVVVDEGCEESVSTSLNLFDQAAGKEEELSGLMVQALLECSSERSPFCEELVDNPNSFGVDLNVAALDSANESESETGSRGSSKDADCVSPELCPSAGTCIIMDEDDIELRAETSQIDITSPNLGNKNGDQPSFHDGLQLHEDAADLNNSSKVQSTAFNLSGEEAECPFEYEYQEDIIIPVASDGELEDEIASLTACELEQRQECLTEAANCCNVVYIEEDHALVAGAAHNGIVDLTDERSAYSQLCQDIDDPFEVCIDESEVVRLSPQTTHDEDSSQSLHAKLFSYIRAQKQLYSRILRYEPLDFDILYAQIIQEQGLGKCSRKALSAFLDSKAINYVLPSKPAKTEDGKRRRWR</sequence>
<evidence type="ECO:0000256" key="6">
    <source>
        <dbReference type="ARBA" id="ARBA00023242"/>
    </source>
</evidence>
<dbReference type="STRING" id="645134.A0A0L0HME2"/>
<keyword evidence="4" id="KW-0233">DNA recombination</keyword>
<proteinExistence type="inferred from homology"/>
<evidence type="ECO:0000256" key="1">
    <source>
        <dbReference type="ARBA" id="ARBA00004123"/>
    </source>
</evidence>
<dbReference type="OrthoDB" id="5576441at2759"/>
<protein>
    <recommendedName>
        <fullName evidence="7">Structure-specific endonuclease subunit SLX4</fullName>
    </recommendedName>
</protein>
<dbReference type="RefSeq" id="XP_016610316.1">
    <property type="nucleotide sequence ID" value="XM_016751037.1"/>
</dbReference>
<dbReference type="Pfam" id="PF09494">
    <property type="entry name" value="Slx4"/>
    <property type="match status" value="1"/>
</dbReference>
<evidence type="ECO:0000256" key="2">
    <source>
        <dbReference type="ARBA" id="ARBA00006661"/>
    </source>
</evidence>
<keyword evidence="6" id="KW-0539">Nucleus</keyword>
<dbReference type="GO" id="GO:0006281">
    <property type="term" value="P:DNA repair"/>
    <property type="evidence" value="ECO:0007669"/>
    <property type="project" value="UniProtKB-KW"/>
</dbReference>
<keyword evidence="3" id="KW-0227">DNA damage</keyword>
<dbReference type="GO" id="GO:0033557">
    <property type="term" value="C:Slx1-Slx4 complex"/>
    <property type="evidence" value="ECO:0007669"/>
    <property type="project" value="InterPro"/>
</dbReference>
<dbReference type="EMBL" id="KQ257453">
    <property type="protein sequence ID" value="KND02277.1"/>
    <property type="molecule type" value="Genomic_DNA"/>
</dbReference>
<evidence type="ECO:0000256" key="8">
    <source>
        <dbReference type="SAM" id="MobiDB-lite"/>
    </source>
</evidence>
<comment type="subcellular location">
    <subcellularLocation>
        <location evidence="1">Nucleus</location>
    </subcellularLocation>
</comment>
<comment type="similarity">
    <text evidence="2">Belongs to the SLX4 family.</text>
</comment>
<evidence type="ECO:0000256" key="4">
    <source>
        <dbReference type="ARBA" id="ARBA00023172"/>
    </source>
</evidence>
<dbReference type="Proteomes" id="UP000053201">
    <property type="component" value="Unassembled WGS sequence"/>
</dbReference>
<reference evidence="9 10" key="1">
    <citation type="submission" date="2009-08" db="EMBL/GenBank/DDBJ databases">
        <title>The Genome Sequence of Spizellomyces punctatus strain DAOM BR117.</title>
        <authorList>
            <consortium name="The Broad Institute Genome Sequencing Platform"/>
            <person name="Russ C."/>
            <person name="Cuomo C."/>
            <person name="Shea T."/>
            <person name="Young S.K."/>
            <person name="Zeng Q."/>
            <person name="Koehrsen M."/>
            <person name="Haas B."/>
            <person name="Borodovsky M."/>
            <person name="Guigo R."/>
            <person name="Alvarado L."/>
            <person name="Berlin A."/>
            <person name="Bochicchio J."/>
            <person name="Borenstein D."/>
            <person name="Chapman S."/>
            <person name="Chen Z."/>
            <person name="Engels R."/>
            <person name="Freedman E."/>
            <person name="Gellesch M."/>
            <person name="Goldberg J."/>
            <person name="Griggs A."/>
            <person name="Gujja S."/>
            <person name="Heiman D."/>
            <person name="Hepburn T."/>
            <person name="Howarth C."/>
            <person name="Jen D."/>
            <person name="Larson L."/>
            <person name="Lewis B."/>
            <person name="Mehta T."/>
            <person name="Park D."/>
            <person name="Pearson M."/>
            <person name="Roberts A."/>
            <person name="Saif S."/>
            <person name="Shenoy N."/>
            <person name="Sisk P."/>
            <person name="Stolte C."/>
            <person name="Sykes S."/>
            <person name="Thomson T."/>
            <person name="Walk T."/>
            <person name="White J."/>
            <person name="Yandava C."/>
            <person name="Burger G."/>
            <person name="Gray M.W."/>
            <person name="Holland P.W.H."/>
            <person name="King N."/>
            <person name="Lang F.B.F."/>
            <person name="Roger A.J."/>
            <person name="Ruiz-Trillo I."/>
            <person name="Lander E."/>
            <person name="Nusbaum C."/>
        </authorList>
    </citation>
    <scope>NUCLEOTIDE SEQUENCE [LARGE SCALE GENOMIC DNA]</scope>
    <source>
        <strain evidence="9 10">DAOM BR117</strain>
    </source>
</reference>
<evidence type="ECO:0000256" key="3">
    <source>
        <dbReference type="ARBA" id="ARBA00022763"/>
    </source>
</evidence>
<evidence type="ECO:0000256" key="7">
    <source>
        <dbReference type="ARBA" id="ARBA00029496"/>
    </source>
</evidence>
<accession>A0A0L0HME2</accession>
<dbReference type="InterPro" id="IPR018574">
    <property type="entry name" value="Structure-sp_endonuc_su_Slx4"/>
</dbReference>
<dbReference type="GeneID" id="27686318"/>